<dbReference type="SUPFAM" id="SSF52343">
    <property type="entry name" value="Ferredoxin reductase-like, C-terminal NADP-linked domain"/>
    <property type="match status" value="1"/>
</dbReference>
<protein>
    <recommendedName>
        <fullName evidence="3">ferric-chelate reductase (NADPH)</fullName>
        <ecNumber evidence="3">1.16.1.9</ecNumber>
    </recommendedName>
</protein>
<accession>A0A0D2D4Z3</accession>
<dbReference type="InterPro" id="IPR051410">
    <property type="entry name" value="Ferric/Cupric_Reductase"/>
</dbReference>
<dbReference type="GO" id="GO:0006879">
    <property type="term" value="P:intracellular iron ion homeostasis"/>
    <property type="evidence" value="ECO:0007669"/>
    <property type="project" value="TreeGrafter"/>
</dbReference>
<dbReference type="PANTHER" id="PTHR32361:SF3">
    <property type="entry name" value="REDUCTASE, PUTATIVE (AFU_ORTHOLOGUE AFUA_6G13750)-RELATED"/>
    <property type="match status" value="1"/>
</dbReference>
<feature type="transmembrane region" description="Helical" evidence="14">
    <location>
        <begin position="82"/>
        <end position="102"/>
    </location>
</feature>
<reference evidence="16 17" key="1">
    <citation type="submission" date="2015-01" db="EMBL/GenBank/DDBJ databases">
        <title>The Genome Sequence of Capronia semiimmersa CBS27337.</title>
        <authorList>
            <consortium name="The Broad Institute Genomics Platform"/>
            <person name="Cuomo C."/>
            <person name="de Hoog S."/>
            <person name="Gorbushina A."/>
            <person name="Stielow B."/>
            <person name="Teixiera M."/>
            <person name="Abouelleil A."/>
            <person name="Chapman S.B."/>
            <person name="Priest M."/>
            <person name="Young S.K."/>
            <person name="Wortman J."/>
            <person name="Nusbaum C."/>
            <person name="Birren B."/>
        </authorList>
    </citation>
    <scope>NUCLEOTIDE SEQUENCE [LARGE SCALE GENOMIC DNA]</scope>
    <source>
        <strain evidence="16 17">CBS 27337</strain>
    </source>
</reference>
<evidence type="ECO:0000256" key="7">
    <source>
        <dbReference type="ARBA" id="ARBA00022982"/>
    </source>
</evidence>
<comment type="similarity">
    <text evidence="2">Belongs to the ferric reductase (FRE) family.</text>
</comment>
<dbReference type="HOGENOM" id="CLU_016134_0_0_1"/>
<dbReference type="Pfam" id="PF08030">
    <property type="entry name" value="NAD_binding_6"/>
    <property type="match status" value="1"/>
</dbReference>
<dbReference type="GO" id="GO:0005886">
    <property type="term" value="C:plasma membrane"/>
    <property type="evidence" value="ECO:0007669"/>
    <property type="project" value="UniProtKB-SubCell"/>
</dbReference>
<evidence type="ECO:0000256" key="14">
    <source>
        <dbReference type="SAM" id="Phobius"/>
    </source>
</evidence>
<evidence type="ECO:0000259" key="15">
    <source>
        <dbReference type="PROSITE" id="PS51384"/>
    </source>
</evidence>
<evidence type="ECO:0000313" key="17">
    <source>
        <dbReference type="Proteomes" id="UP000054266"/>
    </source>
</evidence>
<evidence type="ECO:0000256" key="3">
    <source>
        <dbReference type="ARBA" id="ARBA00012668"/>
    </source>
</evidence>
<evidence type="ECO:0000256" key="6">
    <source>
        <dbReference type="ARBA" id="ARBA00022692"/>
    </source>
</evidence>
<proteinExistence type="inferred from homology"/>
<keyword evidence="9" id="KW-0560">Oxidoreductase</keyword>
<feature type="transmembrane region" description="Helical" evidence="14">
    <location>
        <begin position="287"/>
        <end position="309"/>
    </location>
</feature>
<dbReference type="Gene3D" id="3.40.50.80">
    <property type="entry name" value="Nucleotide-binding domain of ferredoxin-NADP reductase (FNR) module"/>
    <property type="match status" value="1"/>
</dbReference>
<feature type="compositionally biased region" description="Low complexity" evidence="13">
    <location>
        <begin position="602"/>
        <end position="613"/>
    </location>
</feature>
<dbReference type="Pfam" id="PF01794">
    <property type="entry name" value="Ferric_reduct"/>
    <property type="match status" value="1"/>
</dbReference>
<comment type="catalytic activity">
    <reaction evidence="12">
        <text>2 a Fe(II)-siderophore + NADP(+) + H(+) = 2 a Fe(III)-siderophore + NADPH</text>
        <dbReference type="Rhea" id="RHEA:28795"/>
        <dbReference type="Rhea" id="RHEA-COMP:11342"/>
        <dbReference type="Rhea" id="RHEA-COMP:11344"/>
        <dbReference type="ChEBI" id="CHEBI:15378"/>
        <dbReference type="ChEBI" id="CHEBI:29033"/>
        <dbReference type="ChEBI" id="CHEBI:29034"/>
        <dbReference type="ChEBI" id="CHEBI:57783"/>
        <dbReference type="ChEBI" id="CHEBI:58349"/>
        <dbReference type="EC" id="1.16.1.9"/>
    </reaction>
</comment>
<evidence type="ECO:0000256" key="9">
    <source>
        <dbReference type="ARBA" id="ARBA00023002"/>
    </source>
</evidence>
<keyword evidence="8 14" id="KW-1133">Transmembrane helix</keyword>
<dbReference type="CDD" id="cd06186">
    <property type="entry name" value="NOX_Duox_like_FAD_NADP"/>
    <property type="match status" value="1"/>
</dbReference>
<evidence type="ECO:0000256" key="4">
    <source>
        <dbReference type="ARBA" id="ARBA00022448"/>
    </source>
</evidence>
<dbReference type="SFLD" id="SFLDS00052">
    <property type="entry name" value="Ferric_Reductase_Domain"/>
    <property type="match status" value="1"/>
</dbReference>
<evidence type="ECO:0000256" key="13">
    <source>
        <dbReference type="SAM" id="MobiDB-lite"/>
    </source>
</evidence>
<dbReference type="InterPro" id="IPR039261">
    <property type="entry name" value="FNR_nucleotide-bd"/>
</dbReference>
<dbReference type="STRING" id="5601.A0A0D2D4Z3"/>
<gene>
    <name evidence="16" type="ORF">PV04_00839</name>
</gene>
<name>A0A0D2D4Z3_9EURO</name>
<dbReference type="InterPro" id="IPR013112">
    <property type="entry name" value="FAD-bd_8"/>
</dbReference>
<evidence type="ECO:0000256" key="1">
    <source>
        <dbReference type="ARBA" id="ARBA00004651"/>
    </source>
</evidence>
<keyword evidence="10" id="KW-0406">Ion transport</keyword>
<evidence type="ECO:0000256" key="8">
    <source>
        <dbReference type="ARBA" id="ARBA00022989"/>
    </source>
</evidence>
<keyword evidence="6 14" id="KW-0812">Transmembrane</keyword>
<feature type="transmembrane region" description="Helical" evidence="14">
    <location>
        <begin position="502"/>
        <end position="524"/>
    </location>
</feature>
<dbReference type="InterPro" id="IPR017938">
    <property type="entry name" value="Riboflavin_synthase-like_b-brl"/>
</dbReference>
<keyword evidence="17" id="KW-1185">Reference proteome</keyword>
<sequence length="709" mass="79267">MQWPTSAFRFSGRRIKLAELFFDAVSNMASHSNMLLSRHIQNMSEAKYLQPHWGYADRALPCTNDPGSCEYLDVVYHSHDLGMLYCGIIWATIGGALLIWAIGRHFFPPVDQDQALFVVAESQTTGKKHSIHRLTKSFQALSRHYLLPESLQTVFGRTTRLQVLVLVALTGYLTVFSFVGIEYRKWVTPVKDMPGVNNTRTSLGPWSDRIGVLAYALTPLSVMLSSRESLLSIITGVPYQSFNSLHRWLGYIIFIQSALHTIGWCVIEMRLYQPQPEVGLEWIKQKYMIWGVLAMFFLTVLFVLSTPWAIRRTGYEFFRKCHYVMAMLYIGACWGHWSKLECYLIPSLVIWFIDRGARLARTALLHYNYLPGGGMGFRAASATISHFPDPANGDVVRLDFVHPGGPWEVGQHFYLCFPEITVWQSHPFTPCSLPGTKAEGSAHSYILRAKKGATKALADLAAAKTITLPHDKKTPTTSAVTTSVLLTGPYGRSTRDHLTPNTNVLCVAGGTGVTFVLPVLLGLITHRPASDRKLELVWAVRRDADLSWARQELDQLRQSAVSHGLKLRIFVTREADPDPGNHDLKRLEALDAPPQDDSIKESSASVSSSSSSSRHVKKDKEAIRVDASSIHHPTATDSELHLRRPDLGRVVQDFLDATIRGPTTVYASGPGGMVSDLRSIVAGCNSGVEVWKGKERYDVRLVCDDRMEW</sequence>
<keyword evidence="5" id="KW-1003">Cell membrane</keyword>
<evidence type="ECO:0000256" key="2">
    <source>
        <dbReference type="ARBA" id="ARBA00006278"/>
    </source>
</evidence>
<dbReference type="GO" id="GO:0015677">
    <property type="term" value="P:copper ion import"/>
    <property type="evidence" value="ECO:0007669"/>
    <property type="project" value="TreeGrafter"/>
</dbReference>
<dbReference type="Proteomes" id="UP000054266">
    <property type="component" value="Unassembled WGS sequence"/>
</dbReference>
<evidence type="ECO:0000256" key="11">
    <source>
        <dbReference type="ARBA" id="ARBA00023136"/>
    </source>
</evidence>
<dbReference type="InterPro" id="IPR017927">
    <property type="entry name" value="FAD-bd_FR_type"/>
</dbReference>
<organism evidence="16 17">
    <name type="scientific">Phialophora macrospora</name>
    <dbReference type="NCBI Taxonomy" id="1851006"/>
    <lineage>
        <taxon>Eukaryota</taxon>
        <taxon>Fungi</taxon>
        <taxon>Dikarya</taxon>
        <taxon>Ascomycota</taxon>
        <taxon>Pezizomycotina</taxon>
        <taxon>Eurotiomycetes</taxon>
        <taxon>Chaetothyriomycetidae</taxon>
        <taxon>Chaetothyriales</taxon>
        <taxon>Herpotrichiellaceae</taxon>
        <taxon>Phialophora</taxon>
    </lineage>
</organism>
<feature type="transmembrane region" description="Helical" evidence="14">
    <location>
        <begin position="161"/>
        <end position="181"/>
    </location>
</feature>
<evidence type="ECO:0000313" key="16">
    <source>
        <dbReference type="EMBL" id="KIW72661.1"/>
    </source>
</evidence>
<dbReference type="PANTHER" id="PTHR32361">
    <property type="entry name" value="FERRIC/CUPRIC REDUCTASE TRANSMEMBRANE COMPONENT"/>
    <property type="match status" value="1"/>
</dbReference>
<dbReference type="PROSITE" id="PS51384">
    <property type="entry name" value="FAD_FR"/>
    <property type="match status" value="1"/>
</dbReference>
<dbReference type="GO" id="GO:0006826">
    <property type="term" value="P:iron ion transport"/>
    <property type="evidence" value="ECO:0007669"/>
    <property type="project" value="TreeGrafter"/>
</dbReference>
<dbReference type="Pfam" id="PF08022">
    <property type="entry name" value="FAD_binding_8"/>
    <property type="match status" value="1"/>
</dbReference>
<feature type="transmembrane region" description="Helical" evidence="14">
    <location>
        <begin position="248"/>
        <end position="267"/>
    </location>
</feature>
<dbReference type="AlphaFoldDB" id="A0A0D2D4Z3"/>
<dbReference type="GO" id="GO:0052851">
    <property type="term" value="F:ferric-chelate reductase (NADPH) activity"/>
    <property type="evidence" value="ECO:0007669"/>
    <property type="project" value="UniProtKB-EC"/>
</dbReference>
<evidence type="ECO:0000256" key="10">
    <source>
        <dbReference type="ARBA" id="ARBA00023065"/>
    </source>
</evidence>
<dbReference type="EC" id="1.16.1.9" evidence="3"/>
<dbReference type="InterPro" id="IPR013130">
    <property type="entry name" value="Fe3_Rdtase_TM_dom"/>
</dbReference>
<dbReference type="EMBL" id="KN846956">
    <property type="protein sequence ID" value="KIW72661.1"/>
    <property type="molecule type" value="Genomic_DNA"/>
</dbReference>
<dbReference type="SFLD" id="SFLDG01168">
    <property type="entry name" value="Ferric_reductase_subgroup_(FRE"/>
    <property type="match status" value="1"/>
</dbReference>
<evidence type="ECO:0000256" key="5">
    <source>
        <dbReference type="ARBA" id="ARBA00022475"/>
    </source>
</evidence>
<keyword evidence="4" id="KW-0813">Transport</keyword>
<comment type="subcellular location">
    <subcellularLocation>
        <location evidence="1">Cell membrane</location>
        <topology evidence="1">Multi-pass membrane protein</topology>
    </subcellularLocation>
</comment>
<dbReference type="SUPFAM" id="SSF63380">
    <property type="entry name" value="Riboflavin synthase domain-like"/>
    <property type="match status" value="1"/>
</dbReference>
<feature type="region of interest" description="Disordered" evidence="13">
    <location>
        <begin position="591"/>
        <end position="621"/>
    </location>
</feature>
<evidence type="ECO:0000256" key="12">
    <source>
        <dbReference type="ARBA" id="ARBA00048483"/>
    </source>
</evidence>
<feature type="domain" description="FAD-binding FR-type" evidence="15">
    <location>
        <begin position="377"/>
        <end position="496"/>
    </location>
</feature>
<keyword evidence="7" id="KW-0249">Electron transport</keyword>
<keyword evidence="11 14" id="KW-0472">Membrane</keyword>
<dbReference type="InterPro" id="IPR013121">
    <property type="entry name" value="Fe_red_NAD-bd_6"/>
</dbReference>